<dbReference type="InterPro" id="IPR036366">
    <property type="entry name" value="PGBDSf"/>
</dbReference>
<dbReference type="SUPFAM" id="SSF47090">
    <property type="entry name" value="PGBD-like"/>
    <property type="match status" value="1"/>
</dbReference>
<dbReference type="EMBL" id="JACJTU010000088">
    <property type="protein sequence ID" value="MBD2739480.1"/>
    <property type="molecule type" value="Genomic_DNA"/>
</dbReference>
<organism evidence="2 3">
    <name type="scientific">Nostoc paludosum FACHB-159</name>
    <dbReference type="NCBI Taxonomy" id="2692908"/>
    <lineage>
        <taxon>Bacteria</taxon>
        <taxon>Bacillati</taxon>
        <taxon>Cyanobacteriota</taxon>
        <taxon>Cyanophyceae</taxon>
        <taxon>Nostocales</taxon>
        <taxon>Nostocaceae</taxon>
        <taxon>Nostoc</taxon>
    </lineage>
</organism>
<protein>
    <submittedName>
        <fullName evidence="2">Peptidoglycan-binding protein</fullName>
    </submittedName>
</protein>
<evidence type="ECO:0000313" key="3">
    <source>
        <dbReference type="Proteomes" id="UP000637383"/>
    </source>
</evidence>
<keyword evidence="3" id="KW-1185">Reference proteome</keyword>
<gene>
    <name evidence="2" type="ORF">H6H03_37450</name>
</gene>
<dbReference type="Proteomes" id="UP000637383">
    <property type="component" value="Unassembled WGS sequence"/>
</dbReference>
<sequence length="409" mass="45400">METLAFIYAAVTHEHTNSEPQLRKSKNTDIKASCSSAITLVTSCVVAGTIAYANPVQASVHYGSAGSDVKKLQTALSGIPVDGIFGSKTLARLKSYQNKHGLAVDGIAGSATLSSLGLPTSPQNRNTQPERYGKLKLINDTPYMAIITLHEPGKEEASKYANIPPCSERTLLNTYSSSWKVSFNGQKKHSIAKFLDGKNFKVRTYKLNTIKDAQSCKYDWQQTEEIQWWKYGQVTLAKAPQYADDAARFITRSTDDIARAKKVPTPTFMGNLANVDMHGQMAVDKFVAAKLVTDKTKLTRYHENIISNLRSRYLNKELTIEDFQKVKDELQRLSKECEQILGIGFKVLTKELFLDMMSDFARYSRNNNQHIYSLSDKSTFNNSAALPKAKEASATLELQCSPSQGGVLL</sequence>
<dbReference type="Pfam" id="PF01471">
    <property type="entry name" value="PG_binding_1"/>
    <property type="match status" value="1"/>
</dbReference>
<evidence type="ECO:0000313" key="2">
    <source>
        <dbReference type="EMBL" id="MBD2739480.1"/>
    </source>
</evidence>
<evidence type="ECO:0000259" key="1">
    <source>
        <dbReference type="Pfam" id="PF01471"/>
    </source>
</evidence>
<dbReference type="RefSeq" id="WP_190959979.1">
    <property type="nucleotide sequence ID" value="NZ_JACJTU010000088.1"/>
</dbReference>
<dbReference type="InterPro" id="IPR002477">
    <property type="entry name" value="Peptidoglycan-bd-like"/>
</dbReference>
<name>A0ABR8KK62_9NOSO</name>
<dbReference type="Gene3D" id="1.10.101.10">
    <property type="entry name" value="PGBD-like superfamily/PGBD"/>
    <property type="match status" value="1"/>
</dbReference>
<proteinExistence type="predicted"/>
<accession>A0ABR8KK62</accession>
<feature type="domain" description="Peptidoglycan binding-like" evidence="1">
    <location>
        <begin position="66"/>
        <end position="116"/>
    </location>
</feature>
<dbReference type="InterPro" id="IPR036365">
    <property type="entry name" value="PGBD-like_sf"/>
</dbReference>
<comment type="caution">
    <text evidence="2">The sequence shown here is derived from an EMBL/GenBank/DDBJ whole genome shotgun (WGS) entry which is preliminary data.</text>
</comment>
<reference evidence="2 3" key="1">
    <citation type="journal article" date="2020" name="ISME J.">
        <title>Comparative genomics reveals insights into cyanobacterial evolution and habitat adaptation.</title>
        <authorList>
            <person name="Chen M.Y."/>
            <person name="Teng W.K."/>
            <person name="Zhao L."/>
            <person name="Hu C.X."/>
            <person name="Zhou Y.K."/>
            <person name="Han B.P."/>
            <person name="Song L.R."/>
            <person name="Shu W.S."/>
        </authorList>
    </citation>
    <scope>NUCLEOTIDE SEQUENCE [LARGE SCALE GENOMIC DNA]</scope>
    <source>
        <strain evidence="2 3">FACHB-159</strain>
    </source>
</reference>